<evidence type="ECO:0000313" key="3">
    <source>
        <dbReference type="Proteomes" id="UP000572528"/>
    </source>
</evidence>
<accession>A0A853EJQ9</accession>
<dbReference type="RefSeq" id="WP_179899612.1">
    <property type="nucleotide sequence ID" value="NZ_JACBXV010000011.1"/>
</dbReference>
<dbReference type="EMBL" id="JACBXV010000011">
    <property type="protein sequence ID" value="NYS68271.1"/>
    <property type="molecule type" value="Genomic_DNA"/>
</dbReference>
<dbReference type="AlphaFoldDB" id="A0A853EJQ9"/>
<evidence type="ECO:0000313" key="2">
    <source>
        <dbReference type="EMBL" id="NYS68271.1"/>
    </source>
</evidence>
<gene>
    <name evidence="2" type="ORF">HZZ05_01790</name>
</gene>
<organism evidence="2 3">
    <name type="scientific">Actinomyces bowdenii</name>
    <dbReference type="NCBI Taxonomy" id="131109"/>
    <lineage>
        <taxon>Bacteria</taxon>
        <taxon>Bacillati</taxon>
        <taxon>Actinomycetota</taxon>
        <taxon>Actinomycetes</taxon>
        <taxon>Actinomycetales</taxon>
        <taxon>Actinomycetaceae</taxon>
        <taxon>Actinomyces</taxon>
    </lineage>
</organism>
<comment type="caution">
    <text evidence="2">The sequence shown here is derived from an EMBL/GenBank/DDBJ whole genome shotgun (WGS) entry which is preliminary data.</text>
</comment>
<keyword evidence="1" id="KW-0472">Membrane</keyword>
<keyword evidence="1" id="KW-1133">Transmembrane helix</keyword>
<dbReference type="Proteomes" id="UP000572528">
    <property type="component" value="Unassembled WGS sequence"/>
</dbReference>
<protein>
    <submittedName>
        <fullName evidence="2">Uncharacterized protein</fullName>
    </submittedName>
</protein>
<keyword evidence="1" id="KW-0812">Transmembrane</keyword>
<name>A0A853EJQ9_9ACTO</name>
<sequence>MRKLVYTLRHRRARRRVRDLVMGALGLAVGRRREVSVLEVLSREEGHLHVTARWGYVLMGLGLVMAALNLVVGWRSGQAMTGAAPAAFAAGLMGIVLVEVAPLADGETGVDVEVEGEWDR</sequence>
<proteinExistence type="predicted"/>
<reference evidence="2 3" key="1">
    <citation type="submission" date="2020-07" db="EMBL/GenBank/DDBJ databases">
        <title>MOT database genomes.</title>
        <authorList>
            <person name="Joseph S."/>
            <person name="Aduse-Opoku J."/>
            <person name="Hashim A."/>
            <person name="Wade W."/>
            <person name="Curtis M."/>
        </authorList>
    </citation>
    <scope>NUCLEOTIDE SEQUENCE [LARGE SCALE GENOMIC DNA]</scope>
    <source>
        <strain evidence="2 3">WMus004</strain>
    </source>
</reference>
<feature type="transmembrane region" description="Helical" evidence="1">
    <location>
        <begin position="86"/>
        <end position="104"/>
    </location>
</feature>
<feature type="transmembrane region" description="Helical" evidence="1">
    <location>
        <begin position="56"/>
        <end position="74"/>
    </location>
</feature>
<evidence type="ECO:0000256" key="1">
    <source>
        <dbReference type="SAM" id="Phobius"/>
    </source>
</evidence>